<organism evidence="1 2">
    <name type="scientific">Arcicella lustrica</name>
    <dbReference type="NCBI Taxonomy" id="2984196"/>
    <lineage>
        <taxon>Bacteria</taxon>
        <taxon>Pseudomonadati</taxon>
        <taxon>Bacteroidota</taxon>
        <taxon>Cytophagia</taxon>
        <taxon>Cytophagales</taxon>
        <taxon>Flectobacillaceae</taxon>
        <taxon>Arcicella</taxon>
    </lineage>
</organism>
<keyword evidence="2" id="KW-1185">Reference proteome</keyword>
<sequence length="133" mass="15589">MKKTILTFILFTHFSCIESTNTNCFYQVNNEKLYVKSVYWGLNGNSRTVKISKNKKPIVPHEPLTTTDITYDGYFPIYLKAEKDTLFIYTYVLATIPKNFKSNIKIKQIEISNKGNMMFMNDKKYIDVDKICE</sequence>
<name>A0ABU5SJ62_9BACT</name>
<gene>
    <name evidence="1" type="ORF">VB798_12090</name>
</gene>
<evidence type="ECO:0000313" key="1">
    <source>
        <dbReference type="EMBL" id="MEA5427323.1"/>
    </source>
</evidence>
<accession>A0ABU5SJ62</accession>
<evidence type="ECO:0000313" key="2">
    <source>
        <dbReference type="Proteomes" id="UP001302222"/>
    </source>
</evidence>
<dbReference type="Proteomes" id="UP001302222">
    <property type="component" value="Unassembled WGS sequence"/>
</dbReference>
<proteinExistence type="predicted"/>
<dbReference type="EMBL" id="JAYGIM010000008">
    <property type="protein sequence ID" value="MEA5427323.1"/>
    <property type="molecule type" value="Genomic_DNA"/>
</dbReference>
<comment type="caution">
    <text evidence="1">The sequence shown here is derived from an EMBL/GenBank/DDBJ whole genome shotgun (WGS) entry which is preliminary data.</text>
</comment>
<protein>
    <submittedName>
        <fullName evidence="1">Uncharacterized protein</fullName>
    </submittedName>
</protein>
<reference evidence="1 2" key="1">
    <citation type="submission" date="2023-12" db="EMBL/GenBank/DDBJ databases">
        <title>Novel species of the genus Arcicella isolated from rivers.</title>
        <authorList>
            <person name="Lu H."/>
        </authorList>
    </citation>
    <scope>NUCLEOTIDE SEQUENCE [LARGE SCALE GENOMIC DNA]</scope>
    <source>
        <strain evidence="1 2">DC25W</strain>
    </source>
</reference>
<dbReference type="RefSeq" id="WP_323258726.1">
    <property type="nucleotide sequence ID" value="NZ_JAYGIM010000008.1"/>
</dbReference>